<dbReference type="EMBL" id="AZXY01000002">
    <property type="protein sequence ID" value="KSZ59662.1"/>
    <property type="molecule type" value="Genomic_DNA"/>
</dbReference>
<protein>
    <submittedName>
        <fullName evidence="1">Uncharacterized protein</fullName>
    </submittedName>
</protein>
<proteinExistence type="predicted"/>
<comment type="caution">
    <text evidence="1">The sequence shown here is derived from an EMBL/GenBank/DDBJ whole genome shotgun (WGS) entry which is preliminary data.</text>
</comment>
<name>A0A0V9UNT6_9NOCA</name>
<dbReference type="Proteomes" id="UP000053060">
    <property type="component" value="Unassembled WGS sequence"/>
</dbReference>
<organism evidence="1 2">
    <name type="scientific">Rhodococcus pyridinivorans KG-16</name>
    <dbReference type="NCBI Taxonomy" id="1441730"/>
    <lineage>
        <taxon>Bacteria</taxon>
        <taxon>Bacillati</taxon>
        <taxon>Actinomycetota</taxon>
        <taxon>Actinomycetes</taxon>
        <taxon>Mycobacteriales</taxon>
        <taxon>Nocardiaceae</taxon>
        <taxon>Rhodococcus</taxon>
    </lineage>
</organism>
<evidence type="ECO:0000313" key="2">
    <source>
        <dbReference type="Proteomes" id="UP000053060"/>
    </source>
</evidence>
<reference evidence="2" key="1">
    <citation type="submission" date="2015-01" db="EMBL/GenBank/DDBJ databases">
        <title>Draft genome sequence of Rhodococcus pyridinivorans strain KG-16, a hydrocarbon-degrading bacterium.</title>
        <authorList>
            <person name="Aggarwal R.K."/>
            <person name="Dawar C."/>
        </authorList>
    </citation>
    <scope>NUCLEOTIDE SEQUENCE [LARGE SCALE GENOMIC DNA]</scope>
    <source>
        <strain evidence="2">KG-16</strain>
    </source>
</reference>
<gene>
    <name evidence="1" type="ORF">Z045_05685</name>
</gene>
<dbReference type="PATRIC" id="fig|1441730.3.peg.1188"/>
<dbReference type="AlphaFoldDB" id="A0A0V9UNT6"/>
<evidence type="ECO:0000313" key="1">
    <source>
        <dbReference type="EMBL" id="KSZ59662.1"/>
    </source>
</evidence>
<reference evidence="1 2" key="2">
    <citation type="journal article" date="2016" name="Genome Announc.">
        <title>Draft Genome Sequence of a Versatile Hydrocarbon-Degrading Bacterium, Rhodococcus pyridinivorans Strain KG-16, Collected from Oil Fields in India.</title>
        <authorList>
            <person name="Aggarwal R.K."/>
            <person name="Dawar C."/>
            <person name="Phanindranath R."/>
            <person name="Mutnuri L."/>
            <person name="Dayal A.M."/>
        </authorList>
    </citation>
    <scope>NUCLEOTIDE SEQUENCE [LARGE SCALE GENOMIC DNA]</scope>
    <source>
        <strain evidence="1 2">KG-16</strain>
    </source>
</reference>
<accession>A0A0V9UNT6</accession>
<sequence>MKARTGVSSTETPAIAPEKEFTSKNIVLKLADTVGNLSGAAPVKARSLTLTIERPSEQFDALGTNNEPEFDRGTFEARGEFVVRHTTDQHETDMLENTIKALSIALTNDTTSLTFTASKVRFREIDTDRSRDNVVTQTVQFFCEFDTATNKSIDAVLRNATASYVAA</sequence>